<accession>A0A6J7QB85</accession>
<organism evidence="1">
    <name type="scientific">freshwater metagenome</name>
    <dbReference type="NCBI Taxonomy" id="449393"/>
    <lineage>
        <taxon>unclassified sequences</taxon>
        <taxon>metagenomes</taxon>
        <taxon>ecological metagenomes</taxon>
    </lineage>
</organism>
<gene>
    <name evidence="1" type="ORF">UFOPK4087_00616</name>
</gene>
<evidence type="ECO:0000313" key="1">
    <source>
        <dbReference type="EMBL" id="CAB5014436.1"/>
    </source>
</evidence>
<reference evidence="1" key="1">
    <citation type="submission" date="2020-05" db="EMBL/GenBank/DDBJ databases">
        <authorList>
            <person name="Chiriac C."/>
            <person name="Salcher M."/>
            <person name="Ghai R."/>
            <person name="Kavagutti S V."/>
        </authorList>
    </citation>
    <scope>NUCLEOTIDE SEQUENCE</scope>
</reference>
<name>A0A6J7QB85_9ZZZZ</name>
<sequence>MSLGTTPVDAGSSGKFGYSVIESVGKVNFALPLVTRTRDPSNAKVIGLFGRERQISASSFPGTKTFPFSFISAAKWDLLAVSKSEAERSTSSPLASITIPRSSVFIGRVERLRETQLTPSTSALCSTVNFTSFSLYLLFESLS</sequence>
<dbReference type="EMBL" id="CAFBPH010000118">
    <property type="protein sequence ID" value="CAB5014436.1"/>
    <property type="molecule type" value="Genomic_DNA"/>
</dbReference>
<dbReference type="AlphaFoldDB" id="A0A6J7QB85"/>
<protein>
    <submittedName>
        <fullName evidence="1">Unannotated protein</fullName>
    </submittedName>
</protein>
<proteinExistence type="predicted"/>